<evidence type="ECO:0000313" key="2">
    <source>
        <dbReference type="Proteomes" id="UP000054466"/>
    </source>
</evidence>
<evidence type="ECO:0000313" key="1">
    <source>
        <dbReference type="EMBL" id="KIW32594.1"/>
    </source>
</evidence>
<dbReference type="VEuPathDB" id="FungiDB:PV07_04124"/>
<dbReference type="Proteomes" id="UP000054466">
    <property type="component" value="Unassembled WGS sequence"/>
</dbReference>
<organism evidence="1 2">
    <name type="scientific">Cladophialophora immunda</name>
    <dbReference type="NCBI Taxonomy" id="569365"/>
    <lineage>
        <taxon>Eukaryota</taxon>
        <taxon>Fungi</taxon>
        <taxon>Dikarya</taxon>
        <taxon>Ascomycota</taxon>
        <taxon>Pezizomycotina</taxon>
        <taxon>Eurotiomycetes</taxon>
        <taxon>Chaetothyriomycetidae</taxon>
        <taxon>Chaetothyriales</taxon>
        <taxon>Herpotrichiellaceae</taxon>
        <taxon>Cladophialophora</taxon>
    </lineage>
</organism>
<sequence length="292" mass="33387">MNLMDMPSEIILAIIDRTVHTCELYEGLQLRLLNRFFNTEILRSYFVTRVVDFHSEAVVTKANAMGDVNAARLLQGHLSAVESYAAKLPWLLTVKSALQLAPKSRDYEDDVVHETIPEEEIMQRKIWIMSLAVTAYLGVPEVLSCLDPNKQLQCRYNHPTPAEFPYLKCKPWCVPFRGKPRRYESAFDWALLMVVYLDDVLAVQNMLSDHSDKFKSSPEIPPSFQLAARRKSVPTLRLLFDGLGDAADPDRIPSLDYGYPEGTTDNYAKSHRHKRWQYLKLARDVLAQAVSN</sequence>
<name>A0A0D2DA75_9EURO</name>
<dbReference type="AlphaFoldDB" id="A0A0D2DA75"/>
<dbReference type="RefSeq" id="XP_016252810.1">
    <property type="nucleotide sequence ID" value="XM_016390908.1"/>
</dbReference>
<protein>
    <submittedName>
        <fullName evidence="1">Uncharacterized protein</fullName>
    </submittedName>
</protein>
<proteinExistence type="predicted"/>
<reference evidence="1 2" key="1">
    <citation type="submission" date="2015-01" db="EMBL/GenBank/DDBJ databases">
        <title>The Genome Sequence of Cladophialophora immunda CBS83496.</title>
        <authorList>
            <consortium name="The Broad Institute Genomics Platform"/>
            <person name="Cuomo C."/>
            <person name="de Hoog S."/>
            <person name="Gorbushina A."/>
            <person name="Stielow B."/>
            <person name="Teixiera M."/>
            <person name="Abouelleil A."/>
            <person name="Chapman S.B."/>
            <person name="Priest M."/>
            <person name="Young S.K."/>
            <person name="Wortman J."/>
            <person name="Nusbaum C."/>
            <person name="Birren B."/>
        </authorList>
    </citation>
    <scope>NUCLEOTIDE SEQUENCE [LARGE SCALE GENOMIC DNA]</scope>
    <source>
        <strain evidence="1 2">CBS 83496</strain>
    </source>
</reference>
<keyword evidence="2" id="KW-1185">Reference proteome</keyword>
<dbReference type="OrthoDB" id="4772757at2759"/>
<dbReference type="HOGENOM" id="CLU_953175_0_0_1"/>
<accession>A0A0D2DA75</accession>
<dbReference type="EMBL" id="KN847041">
    <property type="protein sequence ID" value="KIW32594.1"/>
    <property type="molecule type" value="Genomic_DNA"/>
</dbReference>
<gene>
    <name evidence="1" type="ORF">PV07_04124</name>
</gene>
<dbReference type="GeneID" id="27343318"/>